<dbReference type="PANTHER" id="PTHR31310">
    <property type="match status" value="1"/>
</dbReference>
<dbReference type="STRING" id="1220583.GOACH_10_00800"/>
<accession>L7KMD2</accession>
<evidence type="ECO:0000256" key="4">
    <source>
        <dbReference type="ARBA" id="ARBA00023136"/>
    </source>
</evidence>
<dbReference type="CDD" id="cd03386">
    <property type="entry name" value="PAP2_Aur1_like"/>
    <property type="match status" value="1"/>
</dbReference>
<keyword evidence="4 5" id="KW-0472">Membrane</keyword>
<reference evidence="7 8" key="1">
    <citation type="submission" date="2012-12" db="EMBL/GenBank/DDBJ databases">
        <title>Whole genome shotgun sequence of Gordonia aichiensis NBRC 108223.</title>
        <authorList>
            <person name="Isaki-Nakamura S."/>
            <person name="Hosoyama A."/>
            <person name="Tsuchikane K."/>
            <person name="Ando Y."/>
            <person name="Baba S."/>
            <person name="Ohji S."/>
            <person name="Hamada M."/>
            <person name="Tamura T."/>
            <person name="Yamazoe A."/>
            <person name="Yamazaki S."/>
            <person name="Fujita N."/>
        </authorList>
    </citation>
    <scope>NUCLEOTIDE SEQUENCE [LARGE SCALE GENOMIC DNA]</scope>
    <source>
        <strain evidence="7 8">NBRC 108223</strain>
    </source>
</reference>
<dbReference type="InterPro" id="IPR052185">
    <property type="entry name" value="IPC_Synthase-Related"/>
</dbReference>
<dbReference type="SUPFAM" id="SSF48317">
    <property type="entry name" value="Acid phosphatase/Vanadium-dependent haloperoxidase"/>
    <property type="match status" value="1"/>
</dbReference>
<evidence type="ECO:0000256" key="3">
    <source>
        <dbReference type="ARBA" id="ARBA00022989"/>
    </source>
</evidence>
<dbReference type="EMBL" id="BANR01000010">
    <property type="protein sequence ID" value="GAC49112.1"/>
    <property type="molecule type" value="Genomic_DNA"/>
</dbReference>
<evidence type="ECO:0000313" key="8">
    <source>
        <dbReference type="Proteomes" id="UP000010988"/>
    </source>
</evidence>
<keyword evidence="2 5" id="KW-0812">Transmembrane</keyword>
<feature type="transmembrane region" description="Helical" evidence="5">
    <location>
        <begin position="198"/>
        <end position="216"/>
    </location>
</feature>
<evidence type="ECO:0000256" key="5">
    <source>
        <dbReference type="SAM" id="Phobius"/>
    </source>
</evidence>
<keyword evidence="3 5" id="KW-1133">Transmembrane helix</keyword>
<dbReference type="InterPro" id="IPR026841">
    <property type="entry name" value="Aur1/Ipt1"/>
</dbReference>
<feature type="transmembrane region" description="Helical" evidence="5">
    <location>
        <begin position="145"/>
        <end position="167"/>
    </location>
</feature>
<evidence type="ECO:0000259" key="6">
    <source>
        <dbReference type="Pfam" id="PF14378"/>
    </source>
</evidence>
<proteinExistence type="predicted"/>
<evidence type="ECO:0000256" key="1">
    <source>
        <dbReference type="ARBA" id="ARBA00004141"/>
    </source>
</evidence>
<evidence type="ECO:0000256" key="2">
    <source>
        <dbReference type="ARBA" id="ARBA00022692"/>
    </source>
</evidence>
<organism evidence="7 8">
    <name type="scientific">Gordonia aichiensis NBRC 108223</name>
    <dbReference type="NCBI Taxonomy" id="1220583"/>
    <lineage>
        <taxon>Bacteria</taxon>
        <taxon>Bacillati</taxon>
        <taxon>Actinomycetota</taxon>
        <taxon>Actinomycetes</taxon>
        <taxon>Mycobacteriales</taxon>
        <taxon>Gordoniaceae</taxon>
        <taxon>Gordonia</taxon>
    </lineage>
</organism>
<sequence>MLGVYQAYSRVRNAGGHDVGKAFADGRSIAGVEEWLHIDIERRLNGWVHRTEPVADISALEYHTLHWWVTIGVVVWLFWRRRDQYRKASLVLALTTLLALAGFYLMPTAPPRMFPGYVDIMAQTASWGWWEASGSPGPQSVTNEFAAMPSLHCGWAIWCGLMIVLYARRTWVRVLGAIYPPMIAFVVIGTANHYVLDVVAIIAVIAVAMMVVHAPWKRLWQHAVRRTPAVAEQAFLLRPPLRGAASLGEVRSPDRPRSG</sequence>
<evidence type="ECO:0000313" key="7">
    <source>
        <dbReference type="EMBL" id="GAC49112.1"/>
    </source>
</evidence>
<keyword evidence="8" id="KW-1185">Reference proteome</keyword>
<dbReference type="eggNOG" id="COG0671">
    <property type="taxonomic scope" value="Bacteria"/>
</dbReference>
<feature type="domain" description="Inositolphosphotransferase Aur1/Ipt1" evidence="6">
    <location>
        <begin position="28"/>
        <end position="210"/>
    </location>
</feature>
<dbReference type="Pfam" id="PF14378">
    <property type="entry name" value="PAP2_3"/>
    <property type="match status" value="1"/>
</dbReference>
<dbReference type="Proteomes" id="UP000010988">
    <property type="component" value="Unassembled WGS sequence"/>
</dbReference>
<feature type="transmembrane region" description="Helical" evidence="5">
    <location>
        <begin position="88"/>
        <end position="106"/>
    </location>
</feature>
<comment type="caution">
    <text evidence="7">The sequence shown here is derived from an EMBL/GenBank/DDBJ whole genome shotgun (WGS) entry which is preliminary data.</text>
</comment>
<dbReference type="GO" id="GO:0016020">
    <property type="term" value="C:membrane"/>
    <property type="evidence" value="ECO:0007669"/>
    <property type="project" value="UniProtKB-SubCell"/>
</dbReference>
<dbReference type="InterPro" id="IPR036938">
    <property type="entry name" value="PAP2/HPO_sf"/>
</dbReference>
<comment type="subcellular location">
    <subcellularLocation>
        <location evidence="1">Membrane</location>
        <topology evidence="1">Multi-pass membrane protein</topology>
    </subcellularLocation>
</comment>
<dbReference type="PANTHER" id="PTHR31310:SF7">
    <property type="entry name" value="PA-PHOSPHATASE RELATED-FAMILY PROTEIN DDB_G0268928"/>
    <property type="match status" value="1"/>
</dbReference>
<name>L7KMD2_9ACTN</name>
<dbReference type="AlphaFoldDB" id="L7KMD2"/>
<protein>
    <recommendedName>
        <fullName evidence="6">Inositolphosphotransferase Aur1/Ipt1 domain-containing protein</fullName>
    </recommendedName>
</protein>
<feature type="transmembrane region" description="Helical" evidence="5">
    <location>
        <begin position="174"/>
        <end position="192"/>
    </location>
</feature>
<gene>
    <name evidence="7" type="ORF">GOACH_10_00800</name>
</gene>